<proteinExistence type="predicted"/>
<reference evidence="2 3" key="1">
    <citation type="submission" date="2023-07" db="EMBL/GenBank/DDBJ databases">
        <title>Genomic Encyclopedia of Type Strains, Phase IV (KMG-IV): sequencing the most valuable type-strain genomes for metagenomic binning, comparative biology and taxonomic classification.</title>
        <authorList>
            <person name="Goeker M."/>
        </authorList>
    </citation>
    <scope>NUCLEOTIDE SEQUENCE [LARGE SCALE GENOMIC DNA]</scope>
    <source>
        <strain evidence="2 3">DSM 46876</strain>
    </source>
</reference>
<dbReference type="EMBL" id="JAUSUV010000012">
    <property type="protein sequence ID" value="MDQ0418449.1"/>
    <property type="molecule type" value="Genomic_DNA"/>
</dbReference>
<comment type="caution">
    <text evidence="2">The sequence shown here is derived from an EMBL/GenBank/DDBJ whole genome shotgun (WGS) entry which is preliminary data.</text>
</comment>
<evidence type="ECO:0000313" key="2">
    <source>
        <dbReference type="EMBL" id="MDQ0418449.1"/>
    </source>
</evidence>
<keyword evidence="1" id="KW-0812">Transmembrane</keyword>
<keyword evidence="1" id="KW-1133">Transmembrane helix</keyword>
<dbReference type="Proteomes" id="UP001238450">
    <property type="component" value="Unassembled WGS sequence"/>
</dbReference>
<feature type="transmembrane region" description="Helical" evidence="1">
    <location>
        <begin position="32"/>
        <end position="52"/>
    </location>
</feature>
<organism evidence="2 3">
    <name type="scientific">Croceifilum oryzae</name>
    <dbReference type="NCBI Taxonomy" id="1553429"/>
    <lineage>
        <taxon>Bacteria</taxon>
        <taxon>Bacillati</taxon>
        <taxon>Bacillota</taxon>
        <taxon>Bacilli</taxon>
        <taxon>Bacillales</taxon>
        <taxon>Thermoactinomycetaceae</taxon>
        <taxon>Croceifilum</taxon>
    </lineage>
</organism>
<gene>
    <name evidence="2" type="ORF">J2Z48_002641</name>
</gene>
<keyword evidence="1" id="KW-0472">Membrane</keyword>
<name>A0AAJ1THB1_9BACL</name>
<evidence type="ECO:0000256" key="1">
    <source>
        <dbReference type="SAM" id="Phobius"/>
    </source>
</evidence>
<feature type="transmembrane region" description="Helical" evidence="1">
    <location>
        <begin position="7"/>
        <end position="26"/>
    </location>
</feature>
<protein>
    <submittedName>
        <fullName evidence="2">Uncharacterized protein</fullName>
    </submittedName>
</protein>
<accession>A0AAJ1THB1</accession>
<evidence type="ECO:0000313" key="3">
    <source>
        <dbReference type="Proteomes" id="UP001238450"/>
    </source>
</evidence>
<sequence>MKRKRYLVIGVLVAMSFDVVIEWEFVVFPHPWIKRLVSLIGLVVIVATINYLSNKNKQ</sequence>
<dbReference type="AlphaFoldDB" id="A0AAJ1THB1"/>
<keyword evidence="3" id="KW-1185">Reference proteome</keyword>
<dbReference type="RefSeq" id="WP_307254172.1">
    <property type="nucleotide sequence ID" value="NZ_JAUSUV010000012.1"/>
</dbReference>